<dbReference type="RefSeq" id="WP_180286733.1">
    <property type="nucleotide sequence ID" value="NZ_JABFDB010000049.1"/>
</dbReference>
<protein>
    <submittedName>
        <fullName evidence="2">Tetratricopeptide repeat protein</fullName>
    </submittedName>
</protein>
<dbReference type="SUPFAM" id="SSF48452">
    <property type="entry name" value="TPR-like"/>
    <property type="match status" value="1"/>
</dbReference>
<evidence type="ECO:0000313" key="2">
    <source>
        <dbReference type="EMBL" id="NYZ24958.1"/>
    </source>
</evidence>
<accession>A0ABX2TKY9</accession>
<keyword evidence="3" id="KW-1185">Reference proteome</keyword>
<dbReference type="InterPro" id="IPR019734">
    <property type="entry name" value="TPR_rpt"/>
</dbReference>
<dbReference type="PROSITE" id="PS50005">
    <property type="entry name" value="TPR"/>
    <property type="match status" value="3"/>
</dbReference>
<dbReference type="Gene3D" id="3.40.50.11350">
    <property type="match status" value="1"/>
</dbReference>
<dbReference type="InterPro" id="IPR011990">
    <property type="entry name" value="TPR-like_helical_dom_sf"/>
</dbReference>
<dbReference type="SMART" id="SM00028">
    <property type="entry name" value="TPR"/>
    <property type="match status" value="5"/>
</dbReference>
<comment type="caution">
    <text evidence="2">The sequence shown here is derived from an EMBL/GenBank/DDBJ whole genome shotgun (WGS) entry which is preliminary data.</text>
</comment>
<dbReference type="Pfam" id="PF13414">
    <property type="entry name" value="TPR_11"/>
    <property type="match status" value="1"/>
</dbReference>
<feature type="repeat" description="TPR" evidence="1">
    <location>
        <begin position="143"/>
        <end position="176"/>
    </location>
</feature>
<gene>
    <name evidence="2" type="ORF">HND93_35090</name>
</gene>
<evidence type="ECO:0000313" key="3">
    <source>
        <dbReference type="Proteomes" id="UP000584642"/>
    </source>
</evidence>
<dbReference type="PANTHER" id="PTHR44809:SF1">
    <property type="entry name" value="PROTEIN O-MANNOSYL-TRANSFERASE TMTC1"/>
    <property type="match status" value="1"/>
</dbReference>
<proteinExistence type="predicted"/>
<name>A0ABX2TKY9_9PROT</name>
<dbReference type="EMBL" id="JABFDB010000049">
    <property type="protein sequence ID" value="NYZ24958.1"/>
    <property type="molecule type" value="Genomic_DNA"/>
</dbReference>
<dbReference type="Gene3D" id="1.25.40.10">
    <property type="entry name" value="Tetratricopeptide repeat domain"/>
    <property type="match status" value="3"/>
</dbReference>
<keyword evidence="1" id="KW-0802">TPR repeat</keyword>
<evidence type="ECO:0000256" key="1">
    <source>
        <dbReference type="PROSITE-ProRule" id="PRU00339"/>
    </source>
</evidence>
<dbReference type="InterPro" id="IPR052943">
    <property type="entry name" value="TMTC_O-mannosyl-trnsfr"/>
</dbReference>
<dbReference type="Proteomes" id="UP000584642">
    <property type="component" value="Unassembled WGS sequence"/>
</dbReference>
<organism evidence="2 3">
    <name type="scientific">Azospirillum oleiclasticum</name>
    <dbReference type="NCBI Taxonomy" id="2735135"/>
    <lineage>
        <taxon>Bacteria</taxon>
        <taxon>Pseudomonadati</taxon>
        <taxon>Pseudomonadota</taxon>
        <taxon>Alphaproteobacteria</taxon>
        <taxon>Rhodospirillales</taxon>
        <taxon>Azospirillaceae</taxon>
        <taxon>Azospirillum</taxon>
    </lineage>
</organism>
<feature type="repeat" description="TPR" evidence="1">
    <location>
        <begin position="72"/>
        <end position="105"/>
    </location>
</feature>
<feature type="repeat" description="TPR" evidence="1">
    <location>
        <begin position="177"/>
        <end position="210"/>
    </location>
</feature>
<reference evidence="2 3" key="1">
    <citation type="submission" date="2020-05" db="EMBL/GenBank/DDBJ databases">
        <title>Azospirillum oleiclasticum sp. nov, a nitrogen-fixing and heavy crude oil-emulsifying bacterium isolated from the crude oil of Yumen Oilfield.</title>
        <authorList>
            <person name="Wu D."/>
            <person name="Cai M."/>
            <person name="Zhang X."/>
        </authorList>
    </citation>
    <scope>NUCLEOTIDE SEQUENCE [LARGE SCALE GENOMIC DNA]</scope>
    <source>
        <strain evidence="2 3">ROY-1-1-2</strain>
    </source>
</reference>
<dbReference type="PANTHER" id="PTHR44809">
    <property type="match status" value="1"/>
</dbReference>
<sequence length="635" mass="68828">MPTIPEALALAVEHHRAGRLDVAGAVYRRILEVDARNIDALHLLGLVERAIGNAAAAVGLIGRAIAAGAGIAEIFGNYGNALQAAGETERAAAAHRRALALTPGSAAACRNLGTLLCGRGGPGDWPEAAAVLRRAIRLEPGDVGAHHDLGLALRQAERVDEAVEAYSRALALRADFPAVHMSLGNALLEQGRIGAAVAAFRRGLALLPAGPELYYNQGNALHAGGRGEEALAAYRRAARFGLHNGLVRAGVVLRLLGRPAEAETELRQALVHPGVEVETALDTLADIMAGNGRTTDARAFFTGLMERPLGDGRVHPGECLTALASLDLHEGRPQDAAARLARVRGDSSRFFTIKSLAALDSTLAALGVRLTRTPNPDPSRPRLTSSTLATHGRFAHNALEYVLVRLYAESRGCVLETPDWVGGRFFDLDDPPQSGPLAPMNFPRRILNDLLTGRGNHAPVADRDILSPLFLFEHRAEWRERVQSWLKPRPVWRPFLDPAMQRLRALGDTVVAIHIRRGDFVQYRYPITETAWYVEWLRALWPTLHRPVLYLASDDLAGVKADFAEFAPVALPDVIRPWPGLEYLQDFHVLSQADVVGISASSGFSLLAARLNTTARIFVEPDVPARRIRPLIPWT</sequence>